<sequence length="259" mass="28717">MLKISAIQRGAFERAALADFEARMLAHLKRFSPRHLRIVGDPELRELIVVGHERAEQYGLVSERSKRIYIELMLMFGSGFDDDPQHVWAVEPLRAGDGEYVRVDRLRDAAWGHLDRTAGDDLDAAGRSQPGRAAAQVQRFAQPERAQSDEAGLDLRARLVALLRQVFPARCADIGEPALVRTVEQALAKARSFALTSERGQALFVGLAVMFGADFHRDPQFAWAGRALAEVGSANERARIEALLRGATGCLDRFWAEGE</sequence>
<evidence type="ECO:0000313" key="2">
    <source>
        <dbReference type="Proteomes" id="UP001139031"/>
    </source>
</evidence>
<keyword evidence="2" id="KW-1185">Reference proteome</keyword>
<evidence type="ECO:0008006" key="3">
    <source>
        <dbReference type="Google" id="ProtNLM"/>
    </source>
</evidence>
<proteinExistence type="predicted"/>
<reference evidence="1" key="1">
    <citation type="submission" date="2021-08" db="EMBL/GenBank/DDBJ databases">
        <authorList>
            <person name="Stevens D.C."/>
        </authorList>
    </citation>
    <scope>NUCLEOTIDE SEQUENCE</scope>
    <source>
        <strain evidence="1">DSM 53165</strain>
    </source>
</reference>
<evidence type="ECO:0000313" key="1">
    <source>
        <dbReference type="EMBL" id="MBZ5715389.1"/>
    </source>
</evidence>
<gene>
    <name evidence="1" type="ORF">K7C98_39650</name>
</gene>
<protein>
    <recommendedName>
        <fullName evidence="3">DUF4304 domain-containing protein</fullName>
    </recommendedName>
</protein>
<dbReference type="RefSeq" id="WP_224197129.1">
    <property type="nucleotide sequence ID" value="NZ_JAIRAU010000056.1"/>
</dbReference>
<organism evidence="1 2">
    <name type="scientific">Nannocystis pusilla</name>
    <dbReference type="NCBI Taxonomy" id="889268"/>
    <lineage>
        <taxon>Bacteria</taxon>
        <taxon>Pseudomonadati</taxon>
        <taxon>Myxococcota</taxon>
        <taxon>Polyangia</taxon>
        <taxon>Nannocystales</taxon>
        <taxon>Nannocystaceae</taxon>
        <taxon>Nannocystis</taxon>
    </lineage>
</organism>
<dbReference type="EMBL" id="JAIRAU010000056">
    <property type="protein sequence ID" value="MBZ5715389.1"/>
    <property type="molecule type" value="Genomic_DNA"/>
</dbReference>
<dbReference type="Proteomes" id="UP001139031">
    <property type="component" value="Unassembled WGS sequence"/>
</dbReference>
<name>A0ABS7U4Q4_9BACT</name>
<comment type="caution">
    <text evidence="1">The sequence shown here is derived from an EMBL/GenBank/DDBJ whole genome shotgun (WGS) entry which is preliminary data.</text>
</comment>
<accession>A0ABS7U4Q4</accession>